<comment type="caution">
    <text evidence="1">The sequence shown here is derived from an EMBL/GenBank/DDBJ whole genome shotgun (WGS) entry which is preliminary data.</text>
</comment>
<gene>
    <name evidence="1" type="ORF">AVEN_17875_1</name>
</gene>
<evidence type="ECO:0000313" key="2">
    <source>
        <dbReference type="Proteomes" id="UP000499080"/>
    </source>
</evidence>
<reference evidence="1 2" key="1">
    <citation type="journal article" date="2019" name="Sci. Rep.">
        <title>Orb-weaving spider Araneus ventricosus genome elucidates the spidroin gene catalogue.</title>
        <authorList>
            <person name="Kono N."/>
            <person name="Nakamura H."/>
            <person name="Ohtoshi R."/>
            <person name="Moran D.A.P."/>
            <person name="Shinohara A."/>
            <person name="Yoshida Y."/>
            <person name="Fujiwara M."/>
            <person name="Mori M."/>
            <person name="Tomita M."/>
            <person name="Arakawa K."/>
        </authorList>
    </citation>
    <scope>NUCLEOTIDE SEQUENCE [LARGE SCALE GENOMIC DNA]</scope>
</reference>
<organism evidence="1 2">
    <name type="scientific">Araneus ventricosus</name>
    <name type="common">Orbweaver spider</name>
    <name type="synonym">Epeira ventricosa</name>
    <dbReference type="NCBI Taxonomy" id="182803"/>
    <lineage>
        <taxon>Eukaryota</taxon>
        <taxon>Metazoa</taxon>
        <taxon>Ecdysozoa</taxon>
        <taxon>Arthropoda</taxon>
        <taxon>Chelicerata</taxon>
        <taxon>Arachnida</taxon>
        <taxon>Araneae</taxon>
        <taxon>Araneomorphae</taxon>
        <taxon>Entelegynae</taxon>
        <taxon>Araneoidea</taxon>
        <taxon>Araneidae</taxon>
        <taxon>Araneus</taxon>
    </lineage>
</organism>
<evidence type="ECO:0000313" key="1">
    <source>
        <dbReference type="EMBL" id="GBM86328.1"/>
    </source>
</evidence>
<dbReference type="Proteomes" id="UP000499080">
    <property type="component" value="Unassembled WGS sequence"/>
</dbReference>
<dbReference type="EMBL" id="BGPR01003302">
    <property type="protein sequence ID" value="GBM86328.1"/>
    <property type="molecule type" value="Genomic_DNA"/>
</dbReference>
<keyword evidence="2" id="KW-1185">Reference proteome</keyword>
<name>A0A4Y2JAG3_ARAVE</name>
<protein>
    <submittedName>
        <fullName evidence="1">Uncharacterized protein</fullName>
    </submittedName>
</protein>
<accession>A0A4Y2JAG3</accession>
<proteinExistence type="predicted"/>
<dbReference type="AlphaFoldDB" id="A0A4Y2JAG3"/>
<sequence>MNAPLYIDERFSLPVFQKREWNKMNASALQWRNVCPCSKIVEWNKMNASSLQWRNAFPARVPKIVEWNKENAPFTMVKCFPFRVPKNRGMEQKMNASLYSEKCFPFRVPKSWNGTR</sequence>